<reference evidence="1" key="1">
    <citation type="submission" date="2023-06" db="EMBL/GenBank/DDBJ databases">
        <title>Cytophagales bacterium Strain LB-30, isolated from soil.</title>
        <authorList>
            <person name="Liu B."/>
        </authorList>
    </citation>
    <scope>NUCLEOTIDE SEQUENCE</scope>
    <source>
        <strain evidence="1">LB-30</strain>
    </source>
</reference>
<evidence type="ECO:0000313" key="2">
    <source>
        <dbReference type="Proteomes" id="UP001168552"/>
    </source>
</evidence>
<accession>A0ABT8F3I4</accession>
<protein>
    <recommendedName>
        <fullName evidence="3">Anti-sigma factor</fullName>
    </recommendedName>
</protein>
<name>A0ABT8F3I4_9BACT</name>
<dbReference type="Proteomes" id="UP001168552">
    <property type="component" value="Unassembled WGS sequence"/>
</dbReference>
<organism evidence="1 2">
    <name type="scientific">Shiella aurantiaca</name>
    <dbReference type="NCBI Taxonomy" id="3058365"/>
    <lineage>
        <taxon>Bacteria</taxon>
        <taxon>Pseudomonadati</taxon>
        <taxon>Bacteroidota</taxon>
        <taxon>Cytophagia</taxon>
        <taxon>Cytophagales</taxon>
        <taxon>Shiellaceae</taxon>
        <taxon>Shiella</taxon>
    </lineage>
</organism>
<evidence type="ECO:0000313" key="1">
    <source>
        <dbReference type="EMBL" id="MDN4164868.1"/>
    </source>
</evidence>
<comment type="caution">
    <text evidence="1">The sequence shown here is derived from an EMBL/GenBank/DDBJ whole genome shotgun (WGS) entry which is preliminary data.</text>
</comment>
<dbReference type="RefSeq" id="WP_320003392.1">
    <property type="nucleotide sequence ID" value="NZ_JAUHJS010000002.1"/>
</dbReference>
<proteinExistence type="predicted"/>
<evidence type="ECO:0008006" key="3">
    <source>
        <dbReference type="Google" id="ProtNLM"/>
    </source>
</evidence>
<sequence length="87" mass="10057">MKEQESNSKPKCGKQEDCIQMLYLIIDGQASEDQIKEFSKHMKDCTPCYKHHELEQAIKQTLQAKIDNRPIPPGLIESIKTKIRETV</sequence>
<gene>
    <name evidence="1" type="ORF">QWY31_05105</name>
</gene>
<keyword evidence="2" id="KW-1185">Reference proteome</keyword>
<dbReference type="EMBL" id="JAUHJS010000002">
    <property type="protein sequence ID" value="MDN4164868.1"/>
    <property type="molecule type" value="Genomic_DNA"/>
</dbReference>